<evidence type="ECO:0000256" key="11">
    <source>
        <dbReference type="ARBA" id="ARBA00030962"/>
    </source>
</evidence>
<reference evidence="15 26" key="7">
    <citation type="submission" date="2020-04" db="EMBL/GenBank/DDBJ databases">
        <authorList>
            <person name="Abaymova A."/>
            <person name="Teymurazov M."/>
            <person name="Tazyna O."/>
            <person name="Chatushin Y."/>
            <person name="Svetoch E."/>
            <person name="Pereligyn V."/>
            <person name="Pohylenko V."/>
            <person name="Platonov M."/>
            <person name="Kartsev N."/>
            <person name="Skryabin Y."/>
            <person name="Sizova A."/>
            <person name="Solomentsev V."/>
            <person name="Kislichkina A."/>
            <person name="Bogun A."/>
        </authorList>
    </citation>
    <scope>NUCLEOTIDE SEQUENCE [LARGE SCALE GENOMIC DNA]</scope>
    <source>
        <strain evidence="15">SCPM-O-B-8398</strain>
        <strain evidence="26">SCPM-O-B-8398 (E28)</strain>
    </source>
</reference>
<evidence type="ECO:0000256" key="5">
    <source>
        <dbReference type="ARBA" id="ARBA00022597"/>
    </source>
</evidence>
<evidence type="ECO:0000256" key="3">
    <source>
        <dbReference type="ARBA" id="ARBA00022448"/>
    </source>
</evidence>
<dbReference type="EMBL" id="PUAP01000022">
    <property type="protein sequence ID" value="PQF23450.1"/>
    <property type="molecule type" value="Genomic_DNA"/>
</dbReference>
<evidence type="ECO:0000259" key="12">
    <source>
        <dbReference type="PROSITE" id="PS51094"/>
    </source>
</evidence>
<protein>
    <recommendedName>
        <fullName evidence="2">Mannitol-specific phosphotransferase enzyme IIA component</fullName>
    </recommendedName>
    <alternativeName>
        <fullName evidence="10">EIIA</fullName>
    </alternativeName>
    <alternativeName>
        <fullName evidence="11">EIII</fullName>
    </alternativeName>
    <alternativeName>
        <fullName evidence="9">PTS system mannitol-specific EIIA component</fullName>
    </alternativeName>
</protein>
<feature type="domain" description="PTS EIIA type-2" evidence="12">
    <location>
        <begin position="2"/>
        <end position="145"/>
    </location>
</feature>
<dbReference type="InterPro" id="IPR016152">
    <property type="entry name" value="PTrfase/Anion_transptr"/>
</dbReference>
<keyword evidence="24" id="KW-1185">Reference proteome</keyword>
<evidence type="ECO:0000313" key="20">
    <source>
        <dbReference type="Proteomes" id="UP000189299"/>
    </source>
</evidence>
<dbReference type="Proteomes" id="UP000237934">
    <property type="component" value="Unassembled WGS sequence"/>
</dbReference>
<dbReference type="Proteomes" id="UP000557857">
    <property type="component" value="Unassembled WGS sequence"/>
</dbReference>
<evidence type="ECO:0000313" key="26">
    <source>
        <dbReference type="Proteomes" id="UP000557857"/>
    </source>
</evidence>
<name>A0A1A6G690_ENTMU</name>
<dbReference type="PANTHER" id="PTHR30181:SF2">
    <property type="entry name" value="PTS SYSTEM MANNITOL-SPECIFIC EIICBA COMPONENT"/>
    <property type="match status" value="1"/>
</dbReference>
<keyword evidence="4" id="KW-0597">Phosphoprotein</keyword>
<evidence type="ECO:0000313" key="23">
    <source>
        <dbReference type="Proteomes" id="UP000244022"/>
    </source>
</evidence>
<dbReference type="Proteomes" id="UP000509460">
    <property type="component" value="Chromosome"/>
</dbReference>
<reference evidence="18 22" key="3">
    <citation type="journal article" date="2018" name="Pathog. Dis.">
        <title>Whole-genome sequencing based characterization of antimicrobial resistance in Enterococcus.</title>
        <authorList>
            <person name="Tyson G."/>
        </authorList>
    </citation>
    <scope>NUCLEOTIDE SEQUENCE [LARGE SCALE GENOMIC DNA]</scope>
    <source>
        <strain evidence="18 22">CVM N55263</strain>
    </source>
</reference>
<dbReference type="EMBL" id="MSTR01000007">
    <property type="protein sequence ID" value="ONN43147.1"/>
    <property type="molecule type" value="Genomic_DNA"/>
</dbReference>
<evidence type="ECO:0000256" key="4">
    <source>
        <dbReference type="ARBA" id="ARBA00022553"/>
    </source>
</evidence>
<evidence type="ECO:0000313" key="25">
    <source>
        <dbReference type="Proteomes" id="UP000509460"/>
    </source>
</evidence>
<dbReference type="CDD" id="cd00211">
    <property type="entry name" value="PTS_IIA_fru"/>
    <property type="match status" value="1"/>
</dbReference>
<dbReference type="STRING" id="53346.A5802_002090"/>
<dbReference type="InterPro" id="IPR050893">
    <property type="entry name" value="Sugar_PTS"/>
</dbReference>
<keyword evidence="5 15" id="KW-0762">Sugar transport</keyword>
<dbReference type="GO" id="GO:0009401">
    <property type="term" value="P:phosphoenolpyruvate-dependent sugar phosphotransferase system"/>
    <property type="evidence" value="ECO:0007669"/>
    <property type="project" value="UniProtKB-KW"/>
</dbReference>
<comment type="function">
    <text evidence="1">The phosphoenolpyruvate-dependent sugar phosphotransferase system (sugar PTS), a major carbohydrate active transport system, catalyzes the phosphorylation of incoming sugar substrates concomitantly with their translocation across the cell membrane. The enzyme II CmtAB PTS system is involved in D-mannitol transport.</text>
</comment>
<dbReference type="Proteomes" id="UP000189299">
    <property type="component" value="Unassembled WGS sequence"/>
</dbReference>
<dbReference type="Pfam" id="PF00359">
    <property type="entry name" value="PTS_EIIA_2"/>
    <property type="match status" value="1"/>
</dbReference>
<dbReference type="GeneID" id="61000299"/>
<reference evidence="13 25" key="5">
    <citation type="submission" date="2019-07" db="EMBL/GenBank/DDBJ databases">
        <title>antibiotic susceptibility of plant-derived lactic acid bacteria.</title>
        <authorList>
            <person name="Sugiyama M."/>
            <person name="Noda M."/>
        </authorList>
    </citation>
    <scope>NUCLEOTIDE SEQUENCE [LARGE SCALE GENOMIC DNA]</scope>
    <source>
        <strain evidence="13 25">15-1A</strain>
    </source>
</reference>
<evidence type="ECO:0000256" key="2">
    <source>
        <dbReference type="ARBA" id="ARBA00014783"/>
    </source>
</evidence>
<evidence type="ECO:0000313" key="17">
    <source>
        <dbReference type="EMBL" id="OTP28349.1"/>
    </source>
</evidence>
<dbReference type="GO" id="GO:0016301">
    <property type="term" value="F:kinase activity"/>
    <property type="evidence" value="ECO:0007669"/>
    <property type="project" value="UniProtKB-KW"/>
</dbReference>
<dbReference type="Gene3D" id="3.40.930.10">
    <property type="entry name" value="Mannitol-specific EII, Chain A"/>
    <property type="match status" value="1"/>
</dbReference>
<evidence type="ECO:0000313" key="13">
    <source>
        <dbReference type="EMBL" id="BBM14253.1"/>
    </source>
</evidence>
<evidence type="ECO:0000313" key="16">
    <source>
        <dbReference type="EMBL" id="ONN43147.1"/>
    </source>
</evidence>
<evidence type="ECO:0000313" key="19">
    <source>
        <dbReference type="EMBL" id="PTO37018.1"/>
    </source>
</evidence>
<dbReference type="Proteomes" id="UP000244022">
    <property type="component" value="Unassembled WGS sequence"/>
</dbReference>
<keyword evidence="8" id="KW-0418">Kinase</keyword>
<keyword evidence="7" id="KW-0598">Phosphotransferase system</keyword>
<dbReference type="PANTHER" id="PTHR30181">
    <property type="entry name" value="MANNITOL PERMEASE IIC COMPONENT"/>
    <property type="match status" value="1"/>
</dbReference>
<dbReference type="EMBL" id="AP019810">
    <property type="protein sequence ID" value="BBM14253.1"/>
    <property type="molecule type" value="Genomic_DNA"/>
</dbReference>
<reference evidence="17 21" key="2">
    <citation type="submission" date="2017-05" db="EMBL/GenBank/DDBJ databases">
        <title>The Genome Sequence of Enterococcus mundtii 6B1_DIV0119.</title>
        <authorList>
            <consortium name="The Broad Institute Genomics Platform"/>
            <consortium name="The Broad Institute Genomic Center for Infectious Diseases"/>
            <person name="Earl A."/>
            <person name="Manson A."/>
            <person name="Schwartman J."/>
            <person name="Gilmore M."/>
            <person name="Abouelleil A."/>
            <person name="Cao P."/>
            <person name="Chapman S."/>
            <person name="Cusick C."/>
            <person name="Shea T."/>
            <person name="Young S."/>
            <person name="Neafsey D."/>
            <person name="Nusbaum C."/>
            <person name="Birren B."/>
        </authorList>
    </citation>
    <scope>NUCLEOTIDE SEQUENCE [LARGE SCALE GENOMIC DNA]</scope>
    <source>
        <strain evidence="17 21">6B1_DIV0119</strain>
    </source>
</reference>
<organism evidence="16 20">
    <name type="scientific">Enterococcus mundtii</name>
    <dbReference type="NCBI Taxonomy" id="53346"/>
    <lineage>
        <taxon>Bacteria</taxon>
        <taxon>Bacillati</taxon>
        <taxon>Bacillota</taxon>
        <taxon>Bacilli</taxon>
        <taxon>Lactobacillales</taxon>
        <taxon>Enterococcaceae</taxon>
        <taxon>Enterococcus</taxon>
    </lineage>
</organism>
<evidence type="ECO:0000313" key="22">
    <source>
        <dbReference type="Proteomes" id="UP000237934"/>
    </source>
</evidence>
<evidence type="ECO:0000256" key="9">
    <source>
        <dbReference type="ARBA" id="ARBA00029908"/>
    </source>
</evidence>
<dbReference type="GO" id="GO:0005886">
    <property type="term" value="C:plasma membrane"/>
    <property type="evidence" value="ECO:0007669"/>
    <property type="project" value="TreeGrafter"/>
</dbReference>
<dbReference type="EMBL" id="NGMS01000001">
    <property type="protein sequence ID" value="OTP28349.1"/>
    <property type="molecule type" value="Genomic_DNA"/>
</dbReference>
<evidence type="ECO:0000313" key="18">
    <source>
        <dbReference type="EMBL" id="PQF23450.1"/>
    </source>
</evidence>
<evidence type="ECO:0000256" key="6">
    <source>
        <dbReference type="ARBA" id="ARBA00022679"/>
    </source>
</evidence>
<proteinExistence type="predicted"/>
<keyword evidence="6 17" id="KW-0808">Transferase</keyword>
<evidence type="ECO:0000313" key="15">
    <source>
        <dbReference type="EMBL" id="NMP58042.1"/>
    </source>
</evidence>
<reference evidence="16 20" key="1">
    <citation type="submission" date="2016-12" db="EMBL/GenBank/DDBJ databases">
        <authorList>
            <person name="Song W.-J."/>
            <person name="Kurnit D.M."/>
        </authorList>
    </citation>
    <scope>NUCLEOTIDE SEQUENCE [LARGE SCALE GENOMIC DNA]</scope>
    <source>
        <strain evidence="16 20">CGB1038-1_S1</strain>
    </source>
</reference>
<evidence type="ECO:0000313" key="24">
    <source>
        <dbReference type="Proteomes" id="UP000321175"/>
    </source>
</evidence>
<evidence type="ECO:0000256" key="1">
    <source>
        <dbReference type="ARBA" id="ARBA00002434"/>
    </source>
</evidence>
<dbReference type="EMBL" id="BJWA01000012">
    <property type="protein sequence ID" value="GEL80704.1"/>
    <property type="molecule type" value="Genomic_DNA"/>
</dbReference>
<reference evidence="19 23" key="4">
    <citation type="submission" date="2018-03" db="EMBL/GenBank/DDBJ databases">
        <title>Draft genome sequences of four Enterococcus mundtii strains isolated from beef slaughterhouses in Kenya.</title>
        <authorList>
            <person name="Wambui J."/>
            <person name="Stevens M."/>
            <person name="Njage P."/>
            <person name="Stephan R."/>
            <person name="Tasara T."/>
        </authorList>
    </citation>
    <scope>NUCLEOTIDE SEQUENCE [LARGE SCALE GENOMIC DNA]</scope>
    <source>
        <strain evidence="19 23">H18-EM</strain>
    </source>
</reference>
<dbReference type="AlphaFoldDB" id="A0A1A6G690"/>
<dbReference type="RefSeq" id="WP_019723779.1">
    <property type="nucleotide sequence ID" value="NZ_AP019810.1"/>
</dbReference>
<dbReference type="EMBL" id="PYGR01000004">
    <property type="protein sequence ID" value="PTO37018.1"/>
    <property type="molecule type" value="Genomic_DNA"/>
</dbReference>
<dbReference type="Proteomes" id="UP000195024">
    <property type="component" value="Unassembled WGS sequence"/>
</dbReference>
<dbReference type="Proteomes" id="UP000321175">
    <property type="component" value="Unassembled WGS sequence"/>
</dbReference>
<gene>
    <name evidence="14" type="primary">mltF</name>
    <name evidence="17" type="ORF">A5802_002090</name>
    <name evidence="16" type="ORF">BTN92_08785</name>
    <name evidence="19" type="ORF">C6N14_01760</name>
    <name evidence="18" type="ORF">CUS89_07735</name>
    <name evidence="13" type="ORF">EM151A_1016</name>
    <name evidence="14" type="ORF">EMU01_18480</name>
    <name evidence="15" type="ORF">HI921_06110</name>
</gene>
<sequence>MSELAFDMIELNKAFATKEEAIRYCGRKLVEAGCVEEPYIDAMVERDAMLSVYMGNFIAIPHGTDEAKAFVKKSGICVIQVPDGVNFGTEQEEKIATVLFGIAGVGEEHLQLVQQIALYCSDMDNVVQLADALSKEEVTHNLAIA</sequence>
<evidence type="ECO:0000313" key="21">
    <source>
        <dbReference type="Proteomes" id="UP000195024"/>
    </source>
</evidence>
<reference evidence="14 24" key="6">
    <citation type="submission" date="2019-07" db="EMBL/GenBank/DDBJ databases">
        <title>Whole genome shotgun sequence of Enterococcus mundtii NBRC 100490.</title>
        <authorList>
            <person name="Hosoyama A."/>
            <person name="Uohara A."/>
            <person name="Ohji S."/>
            <person name="Ichikawa N."/>
        </authorList>
    </citation>
    <scope>NUCLEOTIDE SEQUENCE [LARGE SCALE GENOMIC DNA]</scope>
    <source>
        <strain evidence="14 24">NBRC 100490</strain>
    </source>
</reference>
<dbReference type="OrthoDB" id="1640042at2"/>
<dbReference type="PROSITE" id="PS00372">
    <property type="entry name" value="PTS_EIIA_TYPE_2_HIS"/>
    <property type="match status" value="1"/>
</dbReference>
<accession>A0A1A6G690</accession>
<dbReference type="SUPFAM" id="SSF55804">
    <property type="entry name" value="Phoshotransferase/anion transport protein"/>
    <property type="match status" value="1"/>
</dbReference>
<evidence type="ECO:0000313" key="14">
    <source>
        <dbReference type="EMBL" id="GEL80704.1"/>
    </source>
</evidence>
<evidence type="ECO:0000256" key="7">
    <source>
        <dbReference type="ARBA" id="ARBA00022683"/>
    </source>
</evidence>
<dbReference type="PROSITE" id="PS51094">
    <property type="entry name" value="PTS_EIIA_TYPE_2"/>
    <property type="match status" value="1"/>
</dbReference>
<dbReference type="EMBL" id="JABCAG010000013">
    <property type="protein sequence ID" value="NMP58042.1"/>
    <property type="molecule type" value="Genomic_DNA"/>
</dbReference>
<keyword evidence="3" id="KW-0813">Transport</keyword>
<dbReference type="InterPro" id="IPR002178">
    <property type="entry name" value="PTS_EIIA_type-2_dom"/>
</dbReference>
<evidence type="ECO:0000256" key="10">
    <source>
        <dbReference type="ARBA" id="ARBA00030956"/>
    </source>
</evidence>
<dbReference type="GO" id="GO:0090563">
    <property type="term" value="F:protein-phosphocysteine-sugar phosphotransferase activity"/>
    <property type="evidence" value="ECO:0007669"/>
    <property type="project" value="TreeGrafter"/>
</dbReference>
<evidence type="ECO:0000256" key="8">
    <source>
        <dbReference type="ARBA" id="ARBA00022777"/>
    </source>
</evidence>